<feature type="domain" description="PH" evidence="2">
    <location>
        <begin position="48"/>
        <end position="155"/>
    </location>
</feature>
<dbReference type="EMBL" id="KV921532">
    <property type="protein sequence ID" value="ORE13494.1"/>
    <property type="molecule type" value="Genomic_DNA"/>
</dbReference>
<dbReference type="GO" id="GO:0017124">
    <property type="term" value="F:SH3 domain binding"/>
    <property type="evidence" value="ECO:0007669"/>
    <property type="project" value="TreeGrafter"/>
</dbReference>
<accession>A0A1X0RNF2</accession>
<dbReference type="AlphaFoldDB" id="A0A1X0RNF2"/>
<evidence type="ECO:0000256" key="1">
    <source>
        <dbReference type="SAM" id="MobiDB-lite"/>
    </source>
</evidence>
<dbReference type="InterPro" id="IPR001849">
    <property type="entry name" value="PH_domain"/>
</dbReference>
<feature type="compositionally biased region" description="Pro residues" evidence="1">
    <location>
        <begin position="224"/>
        <end position="237"/>
    </location>
</feature>
<gene>
    <name evidence="3" type="ORF">BCV71DRAFT_229803</name>
</gene>
<dbReference type="Proteomes" id="UP000242381">
    <property type="component" value="Unassembled WGS sequence"/>
</dbReference>
<sequence>MSASIPFPIDVRPAREYKIENTSQLDLDDPSTYKPRSNGIYIDIIFQQAICSGWLTKHKAPTFAFMKSVKKRFIVLVDRMLYAFKSETPNTYREFFEITKDTHAYVTDHISGVPYCIEIRKMGYDDYSSNNSWYLQAEDVETMKTWLSHIKHVIICLREEKDTNKTITRERLRAVNTEEEEFSRLSTRIINDNSTSSTDSSSIDTTDYMSRKSSLKINTGNLPPQLPPPKSLPPPTPSSYSYL</sequence>
<dbReference type="PANTHER" id="PTHR15126">
    <property type="entry name" value="SH3-BINDING"/>
    <property type="match status" value="1"/>
</dbReference>
<dbReference type="SUPFAM" id="SSF50729">
    <property type="entry name" value="PH domain-like"/>
    <property type="match status" value="1"/>
</dbReference>
<dbReference type="OMA" id="LEAYSWF"/>
<dbReference type="VEuPathDB" id="FungiDB:BCV72DRAFT_179817"/>
<evidence type="ECO:0000259" key="2">
    <source>
        <dbReference type="PROSITE" id="PS50003"/>
    </source>
</evidence>
<feature type="compositionally biased region" description="Low complexity" evidence="1">
    <location>
        <begin position="189"/>
        <end position="207"/>
    </location>
</feature>
<evidence type="ECO:0000313" key="4">
    <source>
        <dbReference type="Proteomes" id="UP000242381"/>
    </source>
</evidence>
<protein>
    <recommendedName>
        <fullName evidence="2">PH domain-containing protein</fullName>
    </recommendedName>
</protein>
<dbReference type="InterPro" id="IPR035848">
    <property type="entry name" value="SH3BP2"/>
</dbReference>
<feature type="compositionally biased region" description="Polar residues" evidence="1">
    <location>
        <begin position="211"/>
        <end position="221"/>
    </location>
</feature>
<dbReference type="GO" id="GO:0007165">
    <property type="term" value="P:signal transduction"/>
    <property type="evidence" value="ECO:0007669"/>
    <property type="project" value="InterPro"/>
</dbReference>
<dbReference type="PROSITE" id="PS50003">
    <property type="entry name" value="PH_DOMAIN"/>
    <property type="match status" value="1"/>
</dbReference>
<dbReference type="InterPro" id="IPR011993">
    <property type="entry name" value="PH-like_dom_sf"/>
</dbReference>
<reference evidence="3 4" key="1">
    <citation type="journal article" date="2016" name="Proc. Natl. Acad. Sci. U.S.A.">
        <title>Lipid metabolic changes in an early divergent fungus govern the establishment of a mutualistic symbiosis with endobacteria.</title>
        <authorList>
            <person name="Lastovetsky O.A."/>
            <person name="Gaspar M.L."/>
            <person name="Mondo S.J."/>
            <person name="LaButti K.M."/>
            <person name="Sandor L."/>
            <person name="Grigoriev I.V."/>
            <person name="Henry S.A."/>
            <person name="Pawlowska T.E."/>
        </authorList>
    </citation>
    <scope>NUCLEOTIDE SEQUENCE [LARGE SCALE GENOMIC DNA]</scope>
    <source>
        <strain evidence="3 4">ATCC 11559</strain>
    </source>
</reference>
<feature type="region of interest" description="Disordered" evidence="1">
    <location>
        <begin position="187"/>
        <end position="243"/>
    </location>
</feature>
<dbReference type="Pfam" id="PF00169">
    <property type="entry name" value="PH"/>
    <property type="match status" value="1"/>
</dbReference>
<proteinExistence type="predicted"/>
<dbReference type="Gene3D" id="2.30.29.30">
    <property type="entry name" value="Pleckstrin-homology domain (PH domain)/Phosphotyrosine-binding domain (PTB)"/>
    <property type="match status" value="1"/>
</dbReference>
<evidence type="ECO:0000313" key="3">
    <source>
        <dbReference type="EMBL" id="ORE13494.1"/>
    </source>
</evidence>
<dbReference type="CDD" id="cd00821">
    <property type="entry name" value="PH"/>
    <property type="match status" value="1"/>
</dbReference>
<dbReference type="PANTHER" id="PTHR15126:SF4">
    <property type="entry name" value="SH3 DOMAIN-BINDING PROTEIN 2"/>
    <property type="match status" value="1"/>
</dbReference>
<dbReference type="SMART" id="SM00233">
    <property type="entry name" value="PH"/>
    <property type="match status" value="1"/>
</dbReference>
<name>A0A1X0RNF2_RHIZD</name>
<organism evidence="3 4">
    <name type="scientific">Rhizopus microsporus</name>
    <dbReference type="NCBI Taxonomy" id="58291"/>
    <lineage>
        <taxon>Eukaryota</taxon>
        <taxon>Fungi</taxon>
        <taxon>Fungi incertae sedis</taxon>
        <taxon>Mucoromycota</taxon>
        <taxon>Mucoromycotina</taxon>
        <taxon>Mucoromycetes</taxon>
        <taxon>Mucorales</taxon>
        <taxon>Mucorineae</taxon>
        <taxon>Rhizopodaceae</taxon>
        <taxon>Rhizopus</taxon>
    </lineage>
</organism>